<name>A0A7W7ZL12_9BACT</name>
<evidence type="ECO:0000256" key="5">
    <source>
        <dbReference type="ARBA" id="ARBA00022801"/>
    </source>
</evidence>
<dbReference type="SUPFAM" id="SSF51445">
    <property type="entry name" value="(Trans)glycosidases"/>
    <property type="match status" value="1"/>
</dbReference>
<feature type="chain" id="PRO_5031497147" description="alpha-L-fucosidase" evidence="7">
    <location>
        <begin position="33"/>
        <end position="465"/>
    </location>
</feature>
<dbReference type="InterPro" id="IPR000421">
    <property type="entry name" value="FA58C"/>
</dbReference>
<feature type="domain" description="F5/8 type C" evidence="8">
    <location>
        <begin position="348"/>
        <end position="445"/>
    </location>
</feature>
<dbReference type="SMART" id="SM00812">
    <property type="entry name" value="Alpha_L_fucos"/>
    <property type="match status" value="1"/>
</dbReference>
<dbReference type="InterPro" id="IPR017853">
    <property type="entry name" value="GH"/>
</dbReference>
<evidence type="ECO:0000256" key="1">
    <source>
        <dbReference type="ARBA" id="ARBA00004071"/>
    </source>
</evidence>
<evidence type="ECO:0000256" key="4">
    <source>
        <dbReference type="ARBA" id="ARBA00022729"/>
    </source>
</evidence>
<dbReference type="EC" id="3.2.1.51" evidence="3"/>
<feature type="domain" description="Glycoside hydrolase family 29 N-terminal" evidence="9">
    <location>
        <begin position="75"/>
        <end position="328"/>
    </location>
</feature>
<gene>
    <name evidence="10" type="ORF">HDF15_000133</name>
</gene>
<dbReference type="RefSeq" id="WP_221314216.1">
    <property type="nucleotide sequence ID" value="NZ_JACHIO010000001.1"/>
</dbReference>
<dbReference type="GO" id="GO:0006004">
    <property type="term" value="P:fucose metabolic process"/>
    <property type="evidence" value="ECO:0007669"/>
    <property type="project" value="InterPro"/>
</dbReference>
<evidence type="ECO:0000256" key="7">
    <source>
        <dbReference type="SAM" id="SignalP"/>
    </source>
</evidence>
<reference evidence="10 11" key="1">
    <citation type="submission" date="2020-08" db="EMBL/GenBank/DDBJ databases">
        <title>Genomic Encyclopedia of Type Strains, Phase IV (KMG-V): Genome sequencing to study the core and pangenomes of soil and plant-associated prokaryotes.</title>
        <authorList>
            <person name="Whitman W."/>
        </authorList>
    </citation>
    <scope>NUCLEOTIDE SEQUENCE [LARGE SCALE GENOMIC DNA]</scope>
    <source>
        <strain evidence="10 11">X5P3</strain>
    </source>
</reference>
<keyword evidence="6 10" id="KW-0326">Glycosidase</keyword>
<protein>
    <recommendedName>
        <fullName evidence="3">alpha-L-fucosidase</fullName>
        <ecNumber evidence="3">3.2.1.51</ecNumber>
    </recommendedName>
</protein>
<dbReference type="InterPro" id="IPR057739">
    <property type="entry name" value="Glyco_hydro_29_N"/>
</dbReference>
<dbReference type="InterPro" id="IPR008979">
    <property type="entry name" value="Galactose-bd-like_sf"/>
</dbReference>
<dbReference type="GO" id="GO:0005764">
    <property type="term" value="C:lysosome"/>
    <property type="evidence" value="ECO:0007669"/>
    <property type="project" value="TreeGrafter"/>
</dbReference>
<dbReference type="Gene3D" id="2.60.120.260">
    <property type="entry name" value="Galactose-binding domain-like"/>
    <property type="match status" value="1"/>
</dbReference>
<sequence>MNRSWTKKAVSGSLVRVASALLLISIPCPALLAQNAVDLKPTPQQTEWQDMEIGVILHFDTNTFLNQEWGDGTASPKVFNPTNFNPDQWMKAIKASGAKYVVMVAKHHDGFALWPTGQTDYSIKQSPWKDGKGDVVREVANAARANGLKFGIYLSPWDRHEPKYKDPVAYDKYYNAELEELVTNYGDLAEFWLDGAGSTGRTYNFPRIIETLRTYQPNTIVFADTSLFEYGDARWAGDESGKIEYQNWNVIDRHGYLRWRPVEVDTPLRKFHWFWHPNDEASLKSVDELIDSYENSVGHGGQWMLGVAPDNRGLLPDVDVARLHELGEAITSRYGHGLLHPQMTTDANTAKALDDDASTFWSAPADSHSATLEVQLPHAVTFDHALTMEWLVEGQQVQQYSIDAFVDGAWKTVVSSYAIGHKKIDHFAPVKAQRVRLHILTSAGVARIRTFQIYSLDGTKVEASR</sequence>
<dbReference type="InterPro" id="IPR016286">
    <property type="entry name" value="FUC_metazoa-typ"/>
</dbReference>
<dbReference type="Gene3D" id="3.20.20.80">
    <property type="entry name" value="Glycosidases"/>
    <property type="match status" value="1"/>
</dbReference>
<dbReference type="PRINTS" id="PR00741">
    <property type="entry name" value="GLHYDRLASE29"/>
</dbReference>
<keyword evidence="5 10" id="KW-0378">Hydrolase</keyword>
<dbReference type="SUPFAM" id="SSF49785">
    <property type="entry name" value="Galactose-binding domain-like"/>
    <property type="match status" value="1"/>
</dbReference>
<dbReference type="PANTHER" id="PTHR10030">
    <property type="entry name" value="ALPHA-L-FUCOSIDASE"/>
    <property type="match status" value="1"/>
</dbReference>
<dbReference type="PANTHER" id="PTHR10030:SF37">
    <property type="entry name" value="ALPHA-L-FUCOSIDASE-RELATED"/>
    <property type="match status" value="1"/>
</dbReference>
<evidence type="ECO:0000313" key="10">
    <source>
        <dbReference type="EMBL" id="MBB5061808.1"/>
    </source>
</evidence>
<evidence type="ECO:0000256" key="2">
    <source>
        <dbReference type="ARBA" id="ARBA00007951"/>
    </source>
</evidence>
<comment type="function">
    <text evidence="1">Alpha-L-fucosidase is responsible for hydrolyzing the alpha-1,6-linked fucose joined to the reducing-end N-acetylglucosamine of the carbohydrate moieties of glycoproteins.</text>
</comment>
<dbReference type="InterPro" id="IPR000933">
    <property type="entry name" value="Glyco_hydro_29"/>
</dbReference>
<accession>A0A7W7ZL12</accession>
<dbReference type="Proteomes" id="UP000584867">
    <property type="component" value="Unassembled WGS sequence"/>
</dbReference>
<organism evidence="10 11">
    <name type="scientific">Granulicella mallensis</name>
    <dbReference type="NCBI Taxonomy" id="940614"/>
    <lineage>
        <taxon>Bacteria</taxon>
        <taxon>Pseudomonadati</taxon>
        <taxon>Acidobacteriota</taxon>
        <taxon>Terriglobia</taxon>
        <taxon>Terriglobales</taxon>
        <taxon>Acidobacteriaceae</taxon>
        <taxon>Granulicella</taxon>
    </lineage>
</organism>
<evidence type="ECO:0000313" key="11">
    <source>
        <dbReference type="Proteomes" id="UP000584867"/>
    </source>
</evidence>
<feature type="signal peptide" evidence="7">
    <location>
        <begin position="1"/>
        <end position="32"/>
    </location>
</feature>
<comment type="caution">
    <text evidence="10">The sequence shown here is derived from an EMBL/GenBank/DDBJ whole genome shotgun (WGS) entry which is preliminary data.</text>
</comment>
<keyword evidence="4 7" id="KW-0732">Signal</keyword>
<dbReference type="Pfam" id="PF00754">
    <property type="entry name" value="F5_F8_type_C"/>
    <property type="match status" value="1"/>
</dbReference>
<proteinExistence type="inferred from homology"/>
<evidence type="ECO:0000259" key="9">
    <source>
        <dbReference type="Pfam" id="PF01120"/>
    </source>
</evidence>
<evidence type="ECO:0000259" key="8">
    <source>
        <dbReference type="Pfam" id="PF00754"/>
    </source>
</evidence>
<comment type="similarity">
    <text evidence="2">Belongs to the glycosyl hydrolase 29 family.</text>
</comment>
<dbReference type="EMBL" id="JACHIO010000001">
    <property type="protein sequence ID" value="MBB5061808.1"/>
    <property type="molecule type" value="Genomic_DNA"/>
</dbReference>
<dbReference type="GO" id="GO:0016139">
    <property type="term" value="P:glycoside catabolic process"/>
    <property type="evidence" value="ECO:0007669"/>
    <property type="project" value="TreeGrafter"/>
</dbReference>
<evidence type="ECO:0000256" key="6">
    <source>
        <dbReference type="ARBA" id="ARBA00023295"/>
    </source>
</evidence>
<dbReference type="Pfam" id="PF01120">
    <property type="entry name" value="Alpha_L_fucos"/>
    <property type="match status" value="1"/>
</dbReference>
<evidence type="ECO:0000256" key="3">
    <source>
        <dbReference type="ARBA" id="ARBA00012662"/>
    </source>
</evidence>
<dbReference type="GO" id="GO:0004560">
    <property type="term" value="F:alpha-L-fucosidase activity"/>
    <property type="evidence" value="ECO:0007669"/>
    <property type="project" value="UniProtKB-EC"/>
</dbReference>
<dbReference type="AlphaFoldDB" id="A0A7W7ZL12"/>